<dbReference type="Gene3D" id="3.90.228.10">
    <property type="match status" value="1"/>
</dbReference>
<evidence type="ECO:0000313" key="2">
    <source>
        <dbReference type="EMBL" id="KAH8105119.1"/>
    </source>
</evidence>
<organism evidence="2 3">
    <name type="scientific">Cristinia sonorae</name>
    <dbReference type="NCBI Taxonomy" id="1940300"/>
    <lineage>
        <taxon>Eukaryota</taxon>
        <taxon>Fungi</taxon>
        <taxon>Dikarya</taxon>
        <taxon>Basidiomycota</taxon>
        <taxon>Agaricomycotina</taxon>
        <taxon>Agaricomycetes</taxon>
        <taxon>Agaricomycetidae</taxon>
        <taxon>Agaricales</taxon>
        <taxon>Pleurotineae</taxon>
        <taxon>Stephanosporaceae</taxon>
        <taxon>Cristinia</taxon>
    </lineage>
</organism>
<keyword evidence="3" id="KW-1185">Reference proteome</keyword>
<protein>
    <recommendedName>
        <fullName evidence="4">PARP catalytic domain-containing protein</fullName>
    </recommendedName>
</protein>
<evidence type="ECO:0000313" key="3">
    <source>
        <dbReference type="Proteomes" id="UP000813824"/>
    </source>
</evidence>
<sequence>MAPRPSFSFSRIRRFLVLVVSCSPLAATMFNHCWSQVSHEICSALGPAKIMLHFFHSLARIFVIDLNSTKRLKTERESSLDGGNTRRRWHGTIRVCNLGSDGQHSELCPATECSLCHIVRSSFQLTKAGERFNFGRFGEGIYTSATSSKANDYVKNVTPCDTKRYDVWSFCLLMCVSASSWVSLRRWRTRG</sequence>
<evidence type="ECO:0000256" key="1">
    <source>
        <dbReference type="SAM" id="SignalP"/>
    </source>
</evidence>
<reference evidence="2" key="1">
    <citation type="journal article" date="2021" name="New Phytol.">
        <title>Evolutionary innovations through gain and loss of genes in the ectomycorrhizal Boletales.</title>
        <authorList>
            <person name="Wu G."/>
            <person name="Miyauchi S."/>
            <person name="Morin E."/>
            <person name="Kuo A."/>
            <person name="Drula E."/>
            <person name="Varga T."/>
            <person name="Kohler A."/>
            <person name="Feng B."/>
            <person name="Cao Y."/>
            <person name="Lipzen A."/>
            <person name="Daum C."/>
            <person name="Hundley H."/>
            <person name="Pangilinan J."/>
            <person name="Johnson J."/>
            <person name="Barry K."/>
            <person name="LaButti K."/>
            <person name="Ng V."/>
            <person name="Ahrendt S."/>
            <person name="Min B."/>
            <person name="Choi I.G."/>
            <person name="Park H."/>
            <person name="Plett J.M."/>
            <person name="Magnuson J."/>
            <person name="Spatafora J.W."/>
            <person name="Nagy L.G."/>
            <person name="Henrissat B."/>
            <person name="Grigoriev I.V."/>
            <person name="Yang Z.L."/>
            <person name="Xu J."/>
            <person name="Martin F.M."/>
        </authorList>
    </citation>
    <scope>NUCLEOTIDE SEQUENCE</scope>
    <source>
        <strain evidence="2">KKN 215</strain>
    </source>
</reference>
<accession>A0A8K0XT95</accession>
<proteinExistence type="predicted"/>
<evidence type="ECO:0008006" key="4">
    <source>
        <dbReference type="Google" id="ProtNLM"/>
    </source>
</evidence>
<dbReference type="AlphaFoldDB" id="A0A8K0XT95"/>
<feature type="signal peptide" evidence="1">
    <location>
        <begin position="1"/>
        <end position="27"/>
    </location>
</feature>
<gene>
    <name evidence="2" type="ORF">BXZ70DRAFT_505611</name>
</gene>
<dbReference type="SUPFAM" id="SSF56399">
    <property type="entry name" value="ADP-ribosylation"/>
    <property type="match status" value="1"/>
</dbReference>
<dbReference type="Proteomes" id="UP000813824">
    <property type="component" value="Unassembled WGS sequence"/>
</dbReference>
<comment type="caution">
    <text evidence="2">The sequence shown here is derived from an EMBL/GenBank/DDBJ whole genome shotgun (WGS) entry which is preliminary data.</text>
</comment>
<dbReference type="EMBL" id="JAEVFJ010000004">
    <property type="protein sequence ID" value="KAH8105119.1"/>
    <property type="molecule type" value="Genomic_DNA"/>
</dbReference>
<keyword evidence="1" id="KW-0732">Signal</keyword>
<feature type="chain" id="PRO_5035442874" description="PARP catalytic domain-containing protein" evidence="1">
    <location>
        <begin position="28"/>
        <end position="191"/>
    </location>
</feature>
<dbReference type="OrthoDB" id="9514740at2759"/>
<name>A0A8K0XT95_9AGAR</name>